<name>A0A1H8B4N4_9RHOB</name>
<dbReference type="EMBL" id="FOCI01000004">
    <property type="protein sequence ID" value="SEM77842.1"/>
    <property type="molecule type" value="Genomic_DNA"/>
</dbReference>
<protein>
    <submittedName>
        <fullName evidence="1">Uncharacterized protein</fullName>
    </submittedName>
</protein>
<sequence length="51" mass="5245">MKPFLAALTFAVLTAIVANYVLLGNFARPVASAFATEGARVGDPGSNLTGY</sequence>
<gene>
    <name evidence="1" type="ORF">SAMN04488003_104162</name>
</gene>
<dbReference type="AlphaFoldDB" id="A0A1H8B4N4"/>
<evidence type="ECO:0000313" key="1">
    <source>
        <dbReference type="EMBL" id="SEM77842.1"/>
    </source>
</evidence>
<keyword evidence="2" id="KW-1185">Reference proteome</keyword>
<dbReference type="Proteomes" id="UP000199585">
    <property type="component" value="Unassembled WGS sequence"/>
</dbReference>
<proteinExistence type="predicted"/>
<dbReference type="RefSeq" id="WP_177174571.1">
    <property type="nucleotide sequence ID" value="NZ_FOCI01000004.1"/>
</dbReference>
<reference evidence="1 2" key="1">
    <citation type="submission" date="2016-10" db="EMBL/GenBank/DDBJ databases">
        <authorList>
            <person name="de Groot N.N."/>
        </authorList>
    </citation>
    <scope>NUCLEOTIDE SEQUENCE [LARGE SCALE GENOMIC DNA]</scope>
    <source>
        <strain evidence="1 2">DSM 16213</strain>
    </source>
</reference>
<accession>A0A1H8B4N4</accession>
<organism evidence="1 2">
    <name type="scientific">Loktanella fryxellensis</name>
    <dbReference type="NCBI Taxonomy" id="245187"/>
    <lineage>
        <taxon>Bacteria</taxon>
        <taxon>Pseudomonadati</taxon>
        <taxon>Pseudomonadota</taxon>
        <taxon>Alphaproteobacteria</taxon>
        <taxon>Rhodobacterales</taxon>
        <taxon>Roseobacteraceae</taxon>
        <taxon>Loktanella</taxon>
    </lineage>
</organism>
<dbReference type="STRING" id="245187.SAMN04488003_104162"/>
<evidence type="ECO:0000313" key="2">
    <source>
        <dbReference type="Proteomes" id="UP000199585"/>
    </source>
</evidence>